<feature type="transmembrane region" description="Helical" evidence="8">
    <location>
        <begin position="92"/>
        <end position="111"/>
    </location>
</feature>
<evidence type="ECO:0000259" key="9">
    <source>
        <dbReference type="Pfam" id="PF00137"/>
    </source>
</evidence>
<accession>A0A1F5A8R2</accession>
<evidence type="ECO:0000256" key="4">
    <source>
        <dbReference type="ARBA" id="ARBA00022692"/>
    </source>
</evidence>
<dbReference type="CDD" id="cd18180">
    <property type="entry name" value="ATP-synt_Vo_Ao_c_NTPK_rpt2"/>
    <property type="match status" value="1"/>
</dbReference>
<dbReference type="GO" id="GO:0033179">
    <property type="term" value="C:proton-transporting V-type ATPase, V0 domain"/>
    <property type="evidence" value="ECO:0007669"/>
    <property type="project" value="InterPro"/>
</dbReference>
<comment type="similarity">
    <text evidence="2 8">Belongs to the V-ATPase proteolipid subunit family.</text>
</comment>
<dbReference type="CDD" id="cd18179">
    <property type="entry name" value="ATP-synt_Vo_Ao_c_NTPK_rpt1"/>
    <property type="match status" value="1"/>
</dbReference>
<gene>
    <name evidence="10" type="ORF">A2V47_04575</name>
</gene>
<reference evidence="10 11" key="1">
    <citation type="journal article" date="2016" name="Nat. Commun.">
        <title>Thousands of microbial genomes shed light on interconnected biogeochemical processes in an aquifer system.</title>
        <authorList>
            <person name="Anantharaman K."/>
            <person name="Brown C.T."/>
            <person name="Hug L.A."/>
            <person name="Sharon I."/>
            <person name="Castelle C.J."/>
            <person name="Probst A.J."/>
            <person name="Thomas B.C."/>
            <person name="Singh A."/>
            <person name="Wilkins M.J."/>
            <person name="Karaoz U."/>
            <person name="Brodie E.L."/>
            <person name="Williams K.H."/>
            <person name="Hubbard S.S."/>
            <person name="Banfield J.F."/>
        </authorList>
    </citation>
    <scope>NUCLEOTIDE SEQUENCE [LARGE SCALE GENOMIC DNA]</scope>
</reference>
<evidence type="ECO:0000313" key="11">
    <source>
        <dbReference type="Proteomes" id="UP000177701"/>
    </source>
</evidence>
<dbReference type="Gene3D" id="1.20.120.610">
    <property type="entry name" value="lithium bound rotor ring of v- atpase"/>
    <property type="match status" value="1"/>
</dbReference>
<dbReference type="Pfam" id="PF00137">
    <property type="entry name" value="ATP-synt_C"/>
    <property type="match status" value="2"/>
</dbReference>
<keyword evidence="6 8" id="KW-0406">Ion transport</keyword>
<comment type="caution">
    <text evidence="10">The sequence shown here is derived from an EMBL/GenBank/DDBJ whole genome shotgun (WGS) entry which is preliminary data.</text>
</comment>
<evidence type="ECO:0000256" key="3">
    <source>
        <dbReference type="ARBA" id="ARBA00022448"/>
    </source>
</evidence>
<dbReference type="Proteomes" id="UP000177701">
    <property type="component" value="Unassembled WGS sequence"/>
</dbReference>
<evidence type="ECO:0000256" key="7">
    <source>
        <dbReference type="ARBA" id="ARBA00023136"/>
    </source>
</evidence>
<feature type="transmembrane region" description="Helical" evidence="8">
    <location>
        <begin position="49"/>
        <end position="71"/>
    </location>
</feature>
<protein>
    <submittedName>
        <fullName evidence="10">Permease</fullName>
    </submittedName>
</protein>
<dbReference type="SUPFAM" id="SSF81333">
    <property type="entry name" value="F1F0 ATP synthase subunit C"/>
    <property type="match status" value="2"/>
</dbReference>
<evidence type="ECO:0000256" key="6">
    <source>
        <dbReference type="ARBA" id="ARBA00023065"/>
    </source>
</evidence>
<dbReference type="EMBL" id="MEYH01000090">
    <property type="protein sequence ID" value="OGD14194.1"/>
    <property type="molecule type" value="Genomic_DNA"/>
</dbReference>
<dbReference type="InterPro" id="IPR000245">
    <property type="entry name" value="ATPase_proteolipid_csu"/>
</dbReference>
<name>A0A1F5A8R2_9BACT</name>
<dbReference type="PRINTS" id="PR00122">
    <property type="entry name" value="VACATPASE"/>
</dbReference>
<proteinExistence type="inferred from homology"/>
<dbReference type="NCBIfam" id="NF005124">
    <property type="entry name" value="PRK06558.1"/>
    <property type="match status" value="1"/>
</dbReference>
<comment type="subcellular location">
    <subcellularLocation>
        <location evidence="1">Membrane</location>
        <topology evidence="1">Multi-pass membrane protein</topology>
    </subcellularLocation>
</comment>
<dbReference type="GO" id="GO:0046961">
    <property type="term" value="F:proton-transporting ATPase activity, rotational mechanism"/>
    <property type="evidence" value="ECO:0007669"/>
    <property type="project" value="InterPro"/>
</dbReference>
<evidence type="ECO:0000256" key="2">
    <source>
        <dbReference type="ARBA" id="ARBA00007296"/>
    </source>
</evidence>
<keyword evidence="7 8" id="KW-0472">Membrane</keyword>
<dbReference type="AlphaFoldDB" id="A0A1F5A8R2"/>
<evidence type="ECO:0000313" key="10">
    <source>
        <dbReference type="EMBL" id="OGD14194.1"/>
    </source>
</evidence>
<evidence type="ECO:0000256" key="8">
    <source>
        <dbReference type="RuleBase" id="RU363060"/>
    </source>
</evidence>
<keyword evidence="3 8" id="KW-0813">Transport</keyword>
<evidence type="ECO:0000256" key="1">
    <source>
        <dbReference type="ARBA" id="ARBA00004141"/>
    </source>
</evidence>
<dbReference type="InterPro" id="IPR035921">
    <property type="entry name" value="F/V-ATP_Csub_sf"/>
</dbReference>
<sequence length="158" mass="16066">MITQGIVIAFLGSAIAIGLSCSGSGMGVGIAGAAGVGVMIEEPEKFGLVLFLQAFPGTQGIYGLLVGFWVLMKTGILGGSPIPLSLDQGCQIFFSCIPVGVVGFFSGWYQGKTAAAAIGLIARNPGGVGKAIVMVTMVETYAVFSLLASLLLFNAITL</sequence>
<evidence type="ECO:0000256" key="5">
    <source>
        <dbReference type="ARBA" id="ARBA00022989"/>
    </source>
</evidence>
<feature type="domain" description="V-ATPase proteolipid subunit C-like" evidence="9">
    <location>
        <begin position="95"/>
        <end position="152"/>
    </location>
</feature>
<feature type="transmembrane region" description="Helical" evidence="8">
    <location>
        <begin position="131"/>
        <end position="153"/>
    </location>
</feature>
<keyword evidence="5 8" id="KW-1133">Transmembrane helix</keyword>
<keyword evidence="4 8" id="KW-0812">Transmembrane</keyword>
<dbReference type="STRING" id="1797291.A2V47_04575"/>
<dbReference type="PANTHER" id="PTHR10263">
    <property type="entry name" value="V-TYPE PROTON ATPASE PROTEOLIPID SUBUNIT"/>
    <property type="match status" value="1"/>
</dbReference>
<organism evidence="10 11">
    <name type="scientific">Candidatus Sediminicultor quintus</name>
    <dbReference type="NCBI Taxonomy" id="1797291"/>
    <lineage>
        <taxon>Bacteria</taxon>
        <taxon>Pseudomonadati</taxon>
        <taxon>Atribacterota</taxon>
        <taxon>Candidatus Phoenicimicrobiia</taxon>
        <taxon>Candidatus Pheonicimicrobiales</taxon>
        <taxon>Candidatus Phoenicimicrobiaceae</taxon>
        <taxon>Candidatus Sediminicultor</taxon>
    </lineage>
</organism>
<dbReference type="InterPro" id="IPR002379">
    <property type="entry name" value="ATPase_proteolipid_c-like_dom"/>
</dbReference>
<feature type="domain" description="V-ATPase proteolipid subunit C-like" evidence="9">
    <location>
        <begin position="11"/>
        <end position="69"/>
    </location>
</feature>